<dbReference type="AlphaFoldDB" id="A0A1V4QH28"/>
<comment type="function">
    <text evidence="5">Responsible for synthesis of pseudouridine from uracil-55 in the psi GC loop of transfer RNAs.</text>
</comment>
<dbReference type="InterPro" id="IPR032819">
    <property type="entry name" value="TruB_C"/>
</dbReference>
<comment type="catalytic activity">
    <reaction evidence="1 5">
        <text>uridine(55) in tRNA = pseudouridine(55) in tRNA</text>
        <dbReference type="Rhea" id="RHEA:42532"/>
        <dbReference type="Rhea" id="RHEA-COMP:10101"/>
        <dbReference type="Rhea" id="RHEA-COMP:10102"/>
        <dbReference type="ChEBI" id="CHEBI:65314"/>
        <dbReference type="ChEBI" id="CHEBI:65315"/>
        <dbReference type="EC" id="5.4.99.25"/>
    </reaction>
</comment>
<comment type="caution">
    <text evidence="8">The sequence shown here is derived from an EMBL/GenBank/DDBJ whole genome shotgun (WGS) entry which is preliminary data.</text>
</comment>
<reference evidence="9" key="1">
    <citation type="submission" date="2017-01" db="EMBL/GenBank/DDBJ databases">
        <title>Novel pathways for hydrocarbon cycling and metabolic interdependencies in hydrothermal sediment communities.</title>
        <authorList>
            <person name="Dombrowski N."/>
            <person name="Seitz K."/>
            <person name="Teske A."/>
            <person name="Baker B."/>
        </authorList>
    </citation>
    <scope>NUCLEOTIDE SEQUENCE [LARGE SCALE GENOMIC DNA]</scope>
</reference>
<dbReference type="Pfam" id="PF01509">
    <property type="entry name" value="TruB_N"/>
    <property type="match status" value="1"/>
</dbReference>
<dbReference type="SUPFAM" id="SSF55120">
    <property type="entry name" value="Pseudouridine synthase"/>
    <property type="match status" value="1"/>
</dbReference>
<feature type="domain" description="Pseudouridine synthase II N-terminal" evidence="6">
    <location>
        <begin position="26"/>
        <end position="170"/>
    </location>
</feature>
<protein>
    <recommendedName>
        <fullName evidence="5">tRNA pseudouridine synthase B</fullName>
        <ecNumber evidence="5">5.4.99.25</ecNumber>
    </recommendedName>
    <alternativeName>
        <fullName evidence="5">tRNA pseudouridine(55) synthase</fullName>
        <shortName evidence="5">Psi55 synthase</shortName>
    </alternativeName>
    <alternativeName>
        <fullName evidence="5">tRNA pseudouridylate synthase</fullName>
    </alternativeName>
    <alternativeName>
        <fullName evidence="5">tRNA-uridine isomerase</fullName>
    </alternativeName>
</protein>
<accession>A0A1V4QH28</accession>
<gene>
    <name evidence="5" type="primary">truB</name>
    <name evidence="8" type="ORF">BXT86_00230</name>
</gene>
<evidence type="ECO:0000313" key="9">
    <source>
        <dbReference type="Proteomes" id="UP000191663"/>
    </source>
</evidence>
<evidence type="ECO:0000259" key="7">
    <source>
        <dbReference type="Pfam" id="PF16198"/>
    </source>
</evidence>
<comment type="similarity">
    <text evidence="2 5">Belongs to the pseudouridine synthase TruB family. Type 1 subfamily.</text>
</comment>
<dbReference type="InterPro" id="IPR014780">
    <property type="entry name" value="tRNA_psdUridine_synth_TruB"/>
</dbReference>
<sequence>MEQSILLVDKPVGFSSFQIVEILKKRYKKVGHTGTLDPSASGLLIILINQATKRFEEFQKYEKEYEGEFILGMTSETYDIASPPLIKVENNKIGIEQLKKVSQEFVGEIQQIPPRFSALKYQGERLYKLVQKNVDITPAPRQVLVKSFEIIDGTNPIFRFQTVVGKGVYIRSLINDLGIRLGCGATLLSLRRLRIGDYHITQAKKIGELFD</sequence>
<evidence type="ECO:0000256" key="5">
    <source>
        <dbReference type="HAMAP-Rule" id="MF_01080"/>
    </source>
</evidence>
<dbReference type="GO" id="GO:0031119">
    <property type="term" value="P:tRNA pseudouridine synthesis"/>
    <property type="evidence" value="ECO:0007669"/>
    <property type="project" value="UniProtKB-UniRule"/>
</dbReference>
<dbReference type="PANTHER" id="PTHR13767">
    <property type="entry name" value="TRNA-PSEUDOURIDINE SYNTHASE"/>
    <property type="match status" value="1"/>
</dbReference>
<evidence type="ECO:0000256" key="1">
    <source>
        <dbReference type="ARBA" id="ARBA00000385"/>
    </source>
</evidence>
<dbReference type="EMBL" id="MUKB01000003">
    <property type="protein sequence ID" value="OPX18624.1"/>
    <property type="molecule type" value="Genomic_DNA"/>
</dbReference>
<evidence type="ECO:0000256" key="3">
    <source>
        <dbReference type="ARBA" id="ARBA00022694"/>
    </source>
</evidence>
<evidence type="ECO:0000256" key="4">
    <source>
        <dbReference type="ARBA" id="ARBA00023235"/>
    </source>
</evidence>
<proteinExistence type="inferred from homology"/>
<dbReference type="EC" id="5.4.99.25" evidence="5"/>
<keyword evidence="3 5" id="KW-0819">tRNA processing</keyword>
<dbReference type="Proteomes" id="UP000191663">
    <property type="component" value="Unassembled WGS sequence"/>
</dbReference>
<organism evidence="8 9">
    <name type="scientific">candidate division WOR-3 bacterium 4484_100</name>
    <dbReference type="NCBI Taxonomy" id="1936077"/>
    <lineage>
        <taxon>Bacteria</taxon>
        <taxon>Bacteria division WOR-3</taxon>
    </lineage>
</organism>
<dbReference type="NCBIfam" id="TIGR00431">
    <property type="entry name" value="TruB"/>
    <property type="match status" value="1"/>
</dbReference>
<feature type="domain" description="tRNA pseudouridylate synthase B C-terminal" evidence="7">
    <location>
        <begin position="171"/>
        <end position="204"/>
    </location>
</feature>
<dbReference type="Gene3D" id="3.30.2350.10">
    <property type="entry name" value="Pseudouridine synthase"/>
    <property type="match status" value="1"/>
</dbReference>
<evidence type="ECO:0000259" key="6">
    <source>
        <dbReference type="Pfam" id="PF01509"/>
    </source>
</evidence>
<dbReference type="GO" id="GO:0160148">
    <property type="term" value="F:tRNA pseudouridine(55) synthase activity"/>
    <property type="evidence" value="ECO:0007669"/>
    <property type="project" value="UniProtKB-EC"/>
</dbReference>
<keyword evidence="4 5" id="KW-0413">Isomerase</keyword>
<dbReference type="InterPro" id="IPR002501">
    <property type="entry name" value="PsdUridine_synth_N"/>
</dbReference>
<dbReference type="PANTHER" id="PTHR13767:SF2">
    <property type="entry name" value="PSEUDOURIDYLATE SYNTHASE TRUB1"/>
    <property type="match status" value="1"/>
</dbReference>
<dbReference type="Pfam" id="PF16198">
    <property type="entry name" value="TruB_C_2"/>
    <property type="match status" value="1"/>
</dbReference>
<evidence type="ECO:0000313" key="8">
    <source>
        <dbReference type="EMBL" id="OPX18624.1"/>
    </source>
</evidence>
<dbReference type="InterPro" id="IPR020103">
    <property type="entry name" value="PsdUridine_synth_cat_dom_sf"/>
</dbReference>
<evidence type="ECO:0000256" key="2">
    <source>
        <dbReference type="ARBA" id="ARBA00005642"/>
    </source>
</evidence>
<feature type="active site" description="Nucleophile" evidence="5">
    <location>
        <position position="37"/>
    </location>
</feature>
<dbReference type="GO" id="GO:0003723">
    <property type="term" value="F:RNA binding"/>
    <property type="evidence" value="ECO:0007669"/>
    <property type="project" value="InterPro"/>
</dbReference>
<name>A0A1V4QH28_UNCW3</name>
<dbReference type="GO" id="GO:1990481">
    <property type="term" value="P:mRNA pseudouridine synthesis"/>
    <property type="evidence" value="ECO:0007669"/>
    <property type="project" value="TreeGrafter"/>
</dbReference>
<dbReference type="HAMAP" id="MF_01080">
    <property type="entry name" value="TruB_bact"/>
    <property type="match status" value="1"/>
</dbReference>